<name>A0A0C3NRW3_PISTI</name>
<organism evidence="2 3">
    <name type="scientific">Pisolithus tinctorius Marx 270</name>
    <dbReference type="NCBI Taxonomy" id="870435"/>
    <lineage>
        <taxon>Eukaryota</taxon>
        <taxon>Fungi</taxon>
        <taxon>Dikarya</taxon>
        <taxon>Basidiomycota</taxon>
        <taxon>Agaricomycotina</taxon>
        <taxon>Agaricomycetes</taxon>
        <taxon>Agaricomycetidae</taxon>
        <taxon>Boletales</taxon>
        <taxon>Sclerodermatineae</taxon>
        <taxon>Pisolithaceae</taxon>
        <taxon>Pisolithus</taxon>
    </lineage>
</organism>
<reference evidence="2 3" key="1">
    <citation type="submission" date="2014-04" db="EMBL/GenBank/DDBJ databases">
        <authorList>
            <consortium name="DOE Joint Genome Institute"/>
            <person name="Kuo A."/>
            <person name="Kohler A."/>
            <person name="Costa M.D."/>
            <person name="Nagy L.G."/>
            <person name="Floudas D."/>
            <person name="Copeland A."/>
            <person name="Barry K.W."/>
            <person name="Cichocki N."/>
            <person name="Veneault-Fourrey C."/>
            <person name="LaButti K."/>
            <person name="Lindquist E.A."/>
            <person name="Lipzen A."/>
            <person name="Lundell T."/>
            <person name="Morin E."/>
            <person name="Murat C."/>
            <person name="Sun H."/>
            <person name="Tunlid A."/>
            <person name="Henrissat B."/>
            <person name="Grigoriev I.V."/>
            <person name="Hibbett D.S."/>
            <person name="Martin F."/>
            <person name="Nordberg H.P."/>
            <person name="Cantor M.N."/>
            <person name="Hua S.X."/>
        </authorList>
    </citation>
    <scope>NUCLEOTIDE SEQUENCE [LARGE SCALE GENOMIC DNA]</scope>
    <source>
        <strain evidence="2 3">Marx 270</strain>
    </source>
</reference>
<keyword evidence="3" id="KW-1185">Reference proteome</keyword>
<sequence length="163" mass="18677">MHFLERIGHISAFIAFFGLNPSALESSESPLSNASHTSPTLQCFCPSLYTFYAICNHNSHRLCREKVKEYNKAIQEVKKSHWRDWLEEAGSKDLWKANRYISKTYGNGSKARIPTLKKTNKDSTTTMTNSNEDKSQLFMKTLFPPPPPHSLVPQDYKYSDQAE</sequence>
<proteinExistence type="predicted"/>
<evidence type="ECO:0000313" key="3">
    <source>
        <dbReference type="Proteomes" id="UP000054217"/>
    </source>
</evidence>
<accession>A0A0C3NRW3</accession>
<dbReference type="InParanoid" id="A0A0C3NRW3"/>
<evidence type="ECO:0000256" key="1">
    <source>
        <dbReference type="SAM" id="MobiDB-lite"/>
    </source>
</evidence>
<gene>
    <name evidence="2" type="ORF">M404DRAFT_31716</name>
</gene>
<dbReference type="AlphaFoldDB" id="A0A0C3NRW3"/>
<feature type="region of interest" description="Disordered" evidence="1">
    <location>
        <begin position="142"/>
        <end position="163"/>
    </location>
</feature>
<dbReference type="Proteomes" id="UP000054217">
    <property type="component" value="Unassembled WGS sequence"/>
</dbReference>
<evidence type="ECO:0000313" key="2">
    <source>
        <dbReference type="EMBL" id="KIN98028.1"/>
    </source>
</evidence>
<protein>
    <submittedName>
        <fullName evidence="2">Uncharacterized protein</fullName>
    </submittedName>
</protein>
<reference evidence="3" key="2">
    <citation type="submission" date="2015-01" db="EMBL/GenBank/DDBJ databases">
        <title>Evolutionary Origins and Diversification of the Mycorrhizal Mutualists.</title>
        <authorList>
            <consortium name="DOE Joint Genome Institute"/>
            <consortium name="Mycorrhizal Genomics Consortium"/>
            <person name="Kohler A."/>
            <person name="Kuo A."/>
            <person name="Nagy L.G."/>
            <person name="Floudas D."/>
            <person name="Copeland A."/>
            <person name="Barry K.W."/>
            <person name="Cichocki N."/>
            <person name="Veneault-Fourrey C."/>
            <person name="LaButti K."/>
            <person name="Lindquist E.A."/>
            <person name="Lipzen A."/>
            <person name="Lundell T."/>
            <person name="Morin E."/>
            <person name="Murat C."/>
            <person name="Riley R."/>
            <person name="Ohm R."/>
            <person name="Sun H."/>
            <person name="Tunlid A."/>
            <person name="Henrissat B."/>
            <person name="Grigoriev I.V."/>
            <person name="Hibbett D.S."/>
            <person name="Martin F."/>
        </authorList>
    </citation>
    <scope>NUCLEOTIDE SEQUENCE [LARGE SCALE GENOMIC DNA]</scope>
    <source>
        <strain evidence="3">Marx 270</strain>
    </source>
</reference>
<dbReference type="HOGENOM" id="CLU_1627764_0_0_1"/>
<dbReference type="EMBL" id="KN832020">
    <property type="protein sequence ID" value="KIN98028.1"/>
    <property type="molecule type" value="Genomic_DNA"/>
</dbReference>
<dbReference type="STRING" id="870435.A0A0C3NRW3"/>